<dbReference type="GO" id="GO:0046872">
    <property type="term" value="F:metal ion binding"/>
    <property type="evidence" value="ECO:0007669"/>
    <property type="project" value="UniProtKB-KW"/>
</dbReference>
<evidence type="ECO:0000313" key="7">
    <source>
        <dbReference type="EMBL" id="RAI58446.1"/>
    </source>
</evidence>
<evidence type="ECO:0000256" key="4">
    <source>
        <dbReference type="ARBA" id="ARBA00023002"/>
    </source>
</evidence>
<dbReference type="AlphaFoldDB" id="A0A327M7T4"/>
<proteinExistence type="inferred from homology"/>
<keyword evidence="2" id="KW-0479">Metal-binding</keyword>
<dbReference type="Gene3D" id="3.60.130.10">
    <property type="entry name" value="Clavaminate synthase-like"/>
    <property type="match status" value="1"/>
</dbReference>
<dbReference type="InterPro" id="IPR051323">
    <property type="entry name" value="AtsK-like"/>
</dbReference>
<dbReference type="InterPro" id="IPR003819">
    <property type="entry name" value="TauD/TfdA-like"/>
</dbReference>
<dbReference type="EMBL" id="QLIX01000009">
    <property type="protein sequence ID" value="RAI58446.1"/>
    <property type="molecule type" value="Genomic_DNA"/>
</dbReference>
<sequence>MRITPNNAGLGARIEGIDLAQPLGEDGFRTLLRALGQYGVLCFPDQELDAPQLSAFGSRFGELEVNVANMFHAPGHPEVMILSNMKDAAGKPVGLHDAGQGWHTDMSYSREIALANALHAKQVPMRDGVPLGDTQFRNMHAAYDDLPAEIVQRLEGRVAIHDFEKFWEVMRTRPGSIRKPLTPEQRAKKPPVPQPIFRTHPITGRRVLYCNPGYAMRIEGLEPAESDAMLEYLFRHQAQAKYLYSHAWRPGDLLIWDNIGTVHNAKADYGPEEHRYILRVQVMATRDYAALAA</sequence>
<accession>A0A327M7T4</accession>
<dbReference type="SUPFAM" id="SSF51197">
    <property type="entry name" value="Clavaminate synthase-like"/>
    <property type="match status" value="1"/>
</dbReference>
<dbReference type="Proteomes" id="UP000249065">
    <property type="component" value="Unassembled WGS sequence"/>
</dbReference>
<dbReference type="GO" id="GO:0000908">
    <property type="term" value="F:taurine dioxygenase activity"/>
    <property type="evidence" value="ECO:0007669"/>
    <property type="project" value="TreeGrafter"/>
</dbReference>
<reference evidence="8" key="1">
    <citation type="submission" date="2018-06" db="EMBL/GenBank/DDBJ databases">
        <authorList>
            <person name="Khan S.A."/>
        </authorList>
    </citation>
    <scope>NUCLEOTIDE SEQUENCE [LARGE SCALE GENOMIC DNA]</scope>
    <source>
        <strain evidence="8">DB-1506</strain>
    </source>
</reference>
<feature type="domain" description="TauD/TfdA-like" evidence="6">
    <location>
        <begin position="9"/>
        <end position="280"/>
    </location>
</feature>
<evidence type="ECO:0000256" key="2">
    <source>
        <dbReference type="ARBA" id="ARBA00022723"/>
    </source>
</evidence>
<evidence type="ECO:0000256" key="3">
    <source>
        <dbReference type="ARBA" id="ARBA00022964"/>
    </source>
</evidence>
<dbReference type="OrthoDB" id="7346227at2"/>
<dbReference type="RefSeq" id="WP_111470429.1">
    <property type="nucleotide sequence ID" value="NZ_QLIX01000009.1"/>
</dbReference>
<keyword evidence="4" id="KW-0560">Oxidoreductase</keyword>
<dbReference type="PANTHER" id="PTHR30468">
    <property type="entry name" value="ALPHA-KETOGLUTARATE-DEPENDENT SULFONATE DIOXYGENASE"/>
    <property type="match status" value="1"/>
</dbReference>
<keyword evidence="5" id="KW-0408">Iron</keyword>
<evidence type="ECO:0000259" key="6">
    <source>
        <dbReference type="Pfam" id="PF02668"/>
    </source>
</evidence>
<keyword evidence="8" id="KW-1185">Reference proteome</keyword>
<dbReference type="InterPro" id="IPR042098">
    <property type="entry name" value="TauD-like_sf"/>
</dbReference>
<dbReference type="GO" id="GO:0006790">
    <property type="term" value="P:sulfur compound metabolic process"/>
    <property type="evidence" value="ECO:0007669"/>
    <property type="project" value="TreeGrafter"/>
</dbReference>
<dbReference type="Pfam" id="PF02668">
    <property type="entry name" value="TauD"/>
    <property type="match status" value="1"/>
</dbReference>
<dbReference type="PANTHER" id="PTHR30468:SF1">
    <property type="entry name" value="ALPHA-KETOGLUTARATE-DEPENDENT SULFONATE DIOXYGENASE"/>
    <property type="match status" value="1"/>
</dbReference>
<protein>
    <submittedName>
        <fullName evidence="7">TauD/TfdA family dioxygenase</fullName>
    </submittedName>
</protein>
<name>A0A327M7T4_9PROT</name>
<evidence type="ECO:0000256" key="5">
    <source>
        <dbReference type="ARBA" id="ARBA00023004"/>
    </source>
</evidence>
<dbReference type="GO" id="GO:0005737">
    <property type="term" value="C:cytoplasm"/>
    <property type="evidence" value="ECO:0007669"/>
    <property type="project" value="TreeGrafter"/>
</dbReference>
<keyword evidence="3 7" id="KW-0223">Dioxygenase</keyword>
<comment type="similarity">
    <text evidence="1">Belongs to the TfdA dioxygenase family.</text>
</comment>
<evidence type="ECO:0000313" key="8">
    <source>
        <dbReference type="Proteomes" id="UP000249065"/>
    </source>
</evidence>
<organism evidence="7 8">
    <name type="scientific">Roseicella frigidaeris</name>
    <dbReference type="NCBI Taxonomy" id="2230885"/>
    <lineage>
        <taxon>Bacteria</taxon>
        <taxon>Pseudomonadati</taxon>
        <taxon>Pseudomonadota</taxon>
        <taxon>Alphaproteobacteria</taxon>
        <taxon>Acetobacterales</taxon>
        <taxon>Roseomonadaceae</taxon>
        <taxon>Roseicella</taxon>
    </lineage>
</organism>
<evidence type="ECO:0000256" key="1">
    <source>
        <dbReference type="ARBA" id="ARBA00005896"/>
    </source>
</evidence>
<comment type="caution">
    <text evidence="7">The sequence shown here is derived from an EMBL/GenBank/DDBJ whole genome shotgun (WGS) entry which is preliminary data.</text>
</comment>
<gene>
    <name evidence="7" type="ORF">DOO78_13940</name>
</gene>